<gene>
    <name evidence="9" type="ORF">H010_17501</name>
</gene>
<evidence type="ECO:0000256" key="6">
    <source>
        <dbReference type="SAM" id="MobiDB-lite"/>
    </source>
</evidence>
<dbReference type="RefSeq" id="WP_084235772.1">
    <property type="nucleotide sequence ID" value="NZ_AOGK01000016.1"/>
</dbReference>
<dbReference type="EMBL" id="AOGK01000016">
    <property type="protein sequence ID" value="MDG5977062.1"/>
    <property type="molecule type" value="Genomic_DNA"/>
</dbReference>
<evidence type="ECO:0000256" key="3">
    <source>
        <dbReference type="ARBA" id="ARBA00022692"/>
    </source>
</evidence>
<dbReference type="InterPro" id="IPR036866">
    <property type="entry name" value="RibonucZ/Hydroxyglut_hydro"/>
</dbReference>
<dbReference type="GO" id="GO:0030420">
    <property type="term" value="P:establishment of competence for transformation"/>
    <property type="evidence" value="ECO:0007669"/>
    <property type="project" value="InterPro"/>
</dbReference>
<dbReference type="CDD" id="cd07731">
    <property type="entry name" value="ComA-like_MBL-fold"/>
    <property type="match status" value="1"/>
</dbReference>
<dbReference type="InterPro" id="IPR004797">
    <property type="entry name" value="Competence_ComEC/Rec2"/>
</dbReference>
<evidence type="ECO:0000313" key="10">
    <source>
        <dbReference type="Proteomes" id="UP001152876"/>
    </source>
</evidence>
<evidence type="ECO:0000256" key="7">
    <source>
        <dbReference type="SAM" id="Phobius"/>
    </source>
</evidence>
<accession>A0A9X4NTF1</accession>
<feature type="transmembrane region" description="Helical" evidence="7">
    <location>
        <begin position="315"/>
        <end position="337"/>
    </location>
</feature>
<keyword evidence="5 7" id="KW-0472">Membrane</keyword>
<evidence type="ECO:0000313" key="9">
    <source>
        <dbReference type="EMBL" id="MDG5977062.1"/>
    </source>
</evidence>
<dbReference type="PANTHER" id="PTHR30619">
    <property type="entry name" value="DNA INTERNALIZATION/COMPETENCE PROTEIN COMEC/REC2"/>
    <property type="match status" value="1"/>
</dbReference>
<keyword evidence="10" id="KW-1185">Reference proteome</keyword>
<dbReference type="Pfam" id="PF13567">
    <property type="entry name" value="DUF4131"/>
    <property type="match status" value="1"/>
</dbReference>
<evidence type="ECO:0000256" key="1">
    <source>
        <dbReference type="ARBA" id="ARBA00004651"/>
    </source>
</evidence>
<feature type="domain" description="Metallo-beta-lactamase" evidence="8">
    <location>
        <begin position="571"/>
        <end position="759"/>
    </location>
</feature>
<reference evidence="9" key="1">
    <citation type="submission" date="2013-01" db="EMBL/GenBank/DDBJ databases">
        <title>Genome draft of Hydrogenophaga taeniospiralis 2K1.</title>
        <authorList>
            <person name="Gomila M."/>
            <person name="Lalucat J."/>
        </authorList>
    </citation>
    <scope>NUCLEOTIDE SEQUENCE</scope>
    <source>
        <strain evidence="9">CCUG 15921</strain>
    </source>
</reference>
<keyword evidence="4 7" id="KW-1133">Transmembrane helix</keyword>
<dbReference type="NCBIfam" id="TIGR00360">
    <property type="entry name" value="ComEC_N-term"/>
    <property type="match status" value="1"/>
</dbReference>
<dbReference type="SUPFAM" id="SSF56281">
    <property type="entry name" value="Metallo-hydrolase/oxidoreductase"/>
    <property type="match status" value="1"/>
</dbReference>
<keyword evidence="3 7" id="KW-0812">Transmembrane</keyword>
<evidence type="ECO:0000259" key="8">
    <source>
        <dbReference type="SMART" id="SM00849"/>
    </source>
</evidence>
<feature type="transmembrane region" description="Helical" evidence="7">
    <location>
        <begin position="369"/>
        <end position="402"/>
    </location>
</feature>
<dbReference type="Proteomes" id="UP001152876">
    <property type="component" value="Unassembled WGS sequence"/>
</dbReference>
<keyword evidence="2" id="KW-1003">Cell membrane</keyword>
<dbReference type="OrthoDB" id="9761531at2"/>
<dbReference type="PANTHER" id="PTHR30619:SF1">
    <property type="entry name" value="RECOMBINATION PROTEIN 2"/>
    <property type="match status" value="1"/>
</dbReference>
<dbReference type="SMART" id="SM00849">
    <property type="entry name" value="Lactamase_B"/>
    <property type="match status" value="1"/>
</dbReference>
<dbReference type="NCBIfam" id="TIGR00361">
    <property type="entry name" value="ComEC_Rec2"/>
    <property type="match status" value="1"/>
</dbReference>
<dbReference type="InterPro" id="IPR004477">
    <property type="entry name" value="ComEC_N"/>
</dbReference>
<evidence type="ECO:0000256" key="4">
    <source>
        <dbReference type="ARBA" id="ARBA00022989"/>
    </source>
</evidence>
<feature type="region of interest" description="Disordered" evidence="6">
    <location>
        <begin position="814"/>
        <end position="837"/>
    </location>
</feature>
<dbReference type="Pfam" id="PF00753">
    <property type="entry name" value="Lactamase_B"/>
    <property type="match status" value="1"/>
</dbReference>
<feature type="transmembrane region" description="Helical" evidence="7">
    <location>
        <begin position="435"/>
        <end position="457"/>
    </location>
</feature>
<dbReference type="Gene3D" id="3.60.15.10">
    <property type="entry name" value="Ribonuclease Z/Hydroxyacylglutathione hydrolase-like"/>
    <property type="match status" value="1"/>
</dbReference>
<feature type="transmembrane region" description="Helical" evidence="7">
    <location>
        <begin position="463"/>
        <end position="481"/>
    </location>
</feature>
<comment type="caution">
    <text evidence="9">The sequence shown here is derived from an EMBL/GenBank/DDBJ whole genome shotgun (WGS) entry which is preliminary data.</text>
</comment>
<sequence length="837" mass="90344">MSLRRSAQVYLPAGVLGVALQLQQAGLWPWSVYLGALCAGLLLVGWLVWRLLSGRAALGRGRVGAALGLGVVITAGMLTGFGLTGVRAAHFAAGALQPGLQGLDIEVTGRVASLPQRTVMGEHFELVVETAMRHGHPVPLPGLLQLSWFHGARPDEAPAAAERPGPSVFAGERWRFTVRLRSPHGNANPHGFDRERWLWEQGVGATGYVRAGPRDPRPQRLGSTHWHPVEAARQWVSERIAQRVDDGRSAGVLAALVVGEQSAIERADWDLYRSTGVAHLMSISGLHVTMFAWLATALIGGLWRRLAGVWPRALLAVPTPLAAGLGGVALAAAYALFSGWGVPSQRTVIMLAVVVGLRLSGRHWPWPSVWLLAMAAVLLLDPWALLQAGFWLSFVAVGILFATDPSRRTAHDASEDGARPRRALRAGGALLREQAVVTVALAPLSLLLFGQFSVVGLLANLLAIPWVTLVVTPLAMLGVALPPLWDAAALAVQWLGVGLQWLAQWPWASIHRAIPPAPLALAAVLGGALLVLRLPWALRGAGLLLVWPALLWTPARPAPGQFELLALDVGQGSAVLVRTAGHSLLYDTGPRYSPESDAGQRVVVPLLRALGERLDAVVVSHRDSDHAGGSVAVQTAWPQARWLSSFDRDPQRRCLAGQRWHWDGVDFELLHPTPEHYAPDGSGRLSSNAMSCVLRVSGAGQSAWLSGDLDAERETRLAMARPELRASVLLAPHHGSRTSSSPVLLNTLRPRWVLVQSGYRNRFDHPAATVLERYRQRGIRWVTSPDCGAARWHSAEPDMVHCHREEQRRYWHHRPMPDAPLPAVDEGAIAPGSGGAD</sequence>
<dbReference type="GO" id="GO:0005886">
    <property type="term" value="C:plasma membrane"/>
    <property type="evidence" value="ECO:0007669"/>
    <property type="project" value="UniProtKB-SubCell"/>
</dbReference>
<proteinExistence type="predicted"/>
<dbReference type="InterPro" id="IPR001279">
    <property type="entry name" value="Metallo-B-lactamas"/>
</dbReference>
<protein>
    <submittedName>
        <fullName evidence="9">DNA internalization-like competence protein ComEC/Rec2</fullName>
    </submittedName>
</protein>
<organism evidence="9 10">
    <name type="scientific">Hydrogenophaga taeniospiralis CCUG 15921</name>
    <dbReference type="NCBI Taxonomy" id="1281780"/>
    <lineage>
        <taxon>Bacteria</taxon>
        <taxon>Pseudomonadati</taxon>
        <taxon>Pseudomonadota</taxon>
        <taxon>Betaproteobacteria</taxon>
        <taxon>Burkholderiales</taxon>
        <taxon>Comamonadaceae</taxon>
        <taxon>Hydrogenophaga</taxon>
    </lineage>
</organism>
<dbReference type="Pfam" id="PF03772">
    <property type="entry name" value="Competence"/>
    <property type="match status" value="1"/>
</dbReference>
<feature type="transmembrane region" description="Helical" evidence="7">
    <location>
        <begin position="30"/>
        <end position="52"/>
    </location>
</feature>
<evidence type="ECO:0000256" key="5">
    <source>
        <dbReference type="ARBA" id="ARBA00023136"/>
    </source>
</evidence>
<dbReference type="AlphaFoldDB" id="A0A9X4NTF1"/>
<evidence type="ECO:0000256" key="2">
    <source>
        <dbReference type="ARBA" id="ARBA00022475"/>
    </source>
</evidence>
<feature type="transmembrane region" description="Helical" evidence="7">
    <location>
        <begin position="280"/>
        <end position="303"/>
    </location>
</feature>
<comment type="subcellular location">
    <subcellularLocation>
        <location evidence="1">Cell membrane</location>
        <topology evidence="1">Multi-pass membrane protein</topology>
    </subcellularLocation>
</comment>
<name>A0A9X4NTF1_9BURK</name>
<dbReference type="InterPro" id="IPR052159">
    <property type="entry name" value="Competence_DNA_uptake"/>
</dbReference>
<dbReference type="InterPro" id="IPR025405">
    <property type="entry name" value="DUF4131"/>
</dbReference>
<feature type="transmembrane region" description="Helical" evidence="7">
    <location>
        <begin position="513"/>
        <end position="532"/>
    </location>
</feature>
<dbReference type="InterPro" id="IPR035681">
    <property type="entry name" value="ComA-like_MBL"/>
</dbReference>
<feature type="transmembrane region" description="Helical" evidence="7">
    <location>
        <begin position="64"/>
        <end position="83"/>
    </location>
</feature>